<feature type="compositionally biased region" description="Polar residues" evidence="2">
    <location>
        <begin position="1"/>
        <end position="22"/>
    </location>
</feature>
<organism evidence="3 4">
    <name type="scientific">Blepharisma stoltei</name>
    <dbReference type="NCBI Taxonomy" id="1481888"/>
    <lineage>
        <taxon>Eukaryota</taxon>
        <taxon>Sar</taxon>
        <taxon>Alveolata</taxon>
        <taxon>Ciliophora</taxon>
        <taxon>Postciliodesmatophora</taxon>
        <taxon>Heterotrichea</taxon>
        <taxon>Heterotrichida</taxon>
        <taxon>Blepharismidae</taxon>
        <taxon>Blepharisma</taxon>
    </lineage>
</organism>
<sequence length="324" mass="37375">MLNKTTLDNSTNTTRSGSTPKKQLSMCFERSPIKHQTNAMNSSGIQDFYCFSPINSKARISWEPYSDSKKHLSPVRAKEGLNLLNFKNEKLKIEVERDRLKQHSRDIEIKLSEATDQISQLKAELEYKDEMLKHLSKLVEEREEKFKDLFSKETCGYQEIIKQKESIIKDLKSKIQKYKKSEIRRKETIKAENDCLNTKIDKIIEKNDECELKTSLKTDESLLLEFAEDIDLFVSSIPLKAKSNIRKHPEILSIIDQIGELKQILLCVMKGEKIPWKVLMDHEDVTIAEDSKKKTLSDALNDLCEIRKILSDIYVEGCGSKSAV</sequence>
<protein>
    <recommendedName>
        <fullName evidence="5">FRIGIDA-like protein</fullName>
    </recommendedName>
</protein>
<evidence type="ECO:0008006" key="5">
    <source>
        <dbReference type="Google" id="ProtNLM"/>
    </source>
</evidence>
<comment type="caution">
    <text evidence="3">The sequence shown here is derived from an EMBL/GenBank/DDBJ whole genome shotgun (WGS) entry which is preliminary data.</text>
</comment>
<dbReference type="AlphaFoldDB" id="A0AAU9JJV1"/>
<dbReference type="Proteomes" id="UP001162131">
    <property type="component" value="Unassembled WGS sequence"/>
</dbReference>
<name>A0AAU9JJV1_9CILI</name>
<evidence type="ECO:0000313" key="3">
    <source>
        <dbReference type="EMBL" id="CAG9323765.1"/>
    </source>
</evidence>
<feature type="region of interest" description="Disordered" evidence="2">
    <location>
        <begin position="1"/>
        <end position="23"/>
    </location>
</feature>
<gene>
    <name evidence="3" type="ORF">BSTOLATCC_MIC34801</name>
</gene>
<reference evidence="3" key="1">
    <citation type="submission" date="2021-09" db="EMBL/GenBank/DDBJ databases">
        <authorList>
            <consortium name="AG Swart"/>
            <person name="Singh M."/>
            <person name="Singh A."/>
            <person name="Seah K."/>
            <person name="Emmerich C."/>
        </authorList>
    </citation>
    <scope>NUCLEOTIDE SEQUENCE</scope>
    <source>
        <strain evidence="3">ATCC30299</strain>
    </source>
</reference>
<keyword evidence="4" id="KW-1185">Reference proteome</keyword>
<proteinExistence type="predicted"/>
<dbReference type="EMBL" id="CAJZBQ010000035">
    <property type="protein sequence ID" value="CAG9323765.1"/>
    <property type="molecule type" value="Genomic_DNA"/>
</dbReference>
<evidence type="ECO:0000256" key="2">
    <source>
        <dbReference type="SAM" id="MobiDB-lite"/>
    </source>
</evidence>
<feature type="coiled-coil region" evidence="1">
    <location>
        <begin position="97"/>
        <end position="131"/>
    </location>
</feature>
<feature type="coiled-coil region" evidence="1">
    <location>
        <begin position="161"/>
        <end position="206"/>
    </location>
</feature>
<evidence type="ECO:0000256" key="1">
    <source>
        <dbReference type="SAM" id="Coils"/>
    </source>
</evidence>
<accession>A0AAU9JJV1</accession>
<evidence type="ECO:0000313" key="4">
    <source>
        <dbReference type="Proteomes" id="UP001162131"/>
    </source>
</evidence>
<keyword evidence="1" id="KW-0175">Coiled coil</keyword>